<dbReference type="GO" id="GO:0006310">
    <property type="term" value="P:DNA recombination"/>
    <property type="evidence" value="ECO:0007669"/>
    <property type="project" value="UniProtKB-KW"/>
</dbReference>
<evidence type="ECO:0000313" key="8">
    <source>
        <dbReference type="Proteomes" id="UP000251281"/>
    </source>
</evidence>
<evidence type="ECO:0000256" key="3">
    <source>
        <dbReference type="ARBA" id="ARBA00023172"/>
    </source>
</evidence>
<dbReference type="Pfam" id="PF00589">
    <property type="entry name" value="Phage_integrase"/>
    <property type="match status" value="1"/>
</dbReference>
<evidence type="ECO:0000256" key="1">
    <source>
        <dbReference type="ARBA" id="ARBA00008857"/>
    </source>
</evidence>
<gene>
    <name evidence="7" type="ORF">C4N24_09870</name>
</gene>
<name>A0A329U678_9FIRM</name>
<dbReference type="InterPro" id="IPR011010">
    <property type="entry name" value="DNA_brk_join_enz"/>
</dbReference>
<feature type="domain" description="Tyr recombinase" evidence="5">
    <location>
        <begin position="116"/>
        <end position="303"/>
    </location>
</feature>
<dbReference type="GO" id="GO:0015074">
    <property type="term" value="P:DNA integration"/>
    <property type="evidence" value="ECO:0007669"/>
    <property type="project" value="InterPro"/>
</dbReference>
<proteinExistence type="inferred from homology"/>
<dbReference type="AlphaFoldDB" id="A0A329U678"/>
<accession>A0A329U678</accession>
<keyword evidence="2 4" id="KW-0238">DNA-binding</keyword>
<dbReference type="Gene3D" id="1.10.150.130">
    <property type="match status" value="1"/>
</dbReference>
<protein>
    <submittedName>
        <fullName evidence="7">Recombinase</fullName>
    </submittedName>
</protein>
<evidence type="ECO:0000259" key="5">
    <source>
        <dbReference type="PROSITE" id="PS51898"/>
    </source>
</evidence>
<evidence type="ECO:0000259" key="6">
    <source>
        <dbReference type="PROSITE" id="PS51900"/>
    </source>
</evidence>
<dbReference type="GO" id="GO:0003677">
    <property type="term" value="F:DNA binding"/>
    <property type="evidence" value="ECO:0007669"/>
    <property type="project" value="UniProtKB-UniRule"/>
</dbReference>
<dbReference type="PROSITE" id="PS51898">
    <property type="entry name" value="TYR_RECOMBINASE"/>
    <property type="match status" value="1"/>
</dbReference>
<dbReference type="EMBL" id="PRLD01000009">
    <property type="protein sequence ID" value="RAW56723.1"/>
    <property type="molecule type" value="Genomic_DNA"/>
</dbReference>
<organism evidence="7 8">
    <name type="scientific">Faecalibacterium prausnitzii</name>
    <dbReference type="NCBI Taxonomy" id="853"/>
    <lineage>
        <taxon>Bacteria</taxon>
        <taxon>Bacillati</taxon>
        <taxon>Bacillota</taxon>
        <taxon>Clostridia</taxon>
        <taxon>Eubacteriales</taxon>
        <taxon>Oscillospiraceae</taxon>
        <taxon>Faecalibacterium</taxon>
    </lineage>
</organism>
<evidence type="ECO:0000256" key="4">
    <source>
        <dbReference type="PROSITE-ProRule" id="PRU01248"/>
    </source>
</evidence>
<sequence length="310" mass="36348">MKERVFFMCLKDLRDEFIYDCECRHLAKGSLRNYKAATRFLVEYLELKQITELEDVRPRHIRDLMKEKQDAGSTSRYINDLLKVWRTWFNYLVNEGYLEERDNPAKKVKCLRQPRTIIDTFTVAEMKRMIQFYDGKDFLEVRNKTIIMLLFDTGMRCNEMILMEPEDIKQDYILVKHGKGSKERVVPKSPALSKQLVKYCTLRDGYLKEHPTRYKNLFPSKTGKPMTDEAVARILKHAAKEVGVSPSVRVSPHTCRHTFAQMQLKNGLDLYSVSRLIGHVNIMITQRYLLGIKDKDIVDRGTQTSPLMNL</sequence>
<dbReference type="Proteomes" id="UP000251281">
    <property type="component" value="Unassembled WGS sequence"/>
</dbReference>
<evidence type="ECO:0000256" key="2">
    <source>
        <dbReference type="ARBA" id="ARBA00023125"/>
    </source>
</evidence>
<dbReference type="InterPro" id="IPR010998">
    <property type="entry name" value="Integrase_recombinase_N"/>
</dbReference>
<comment type="similarity">
    <text evidence="1">Belongs to the 'phage' integrase family.</text>
</comment>
<comment type="caution">
    <text evidence="7">The sequence shown here is derived from an EMBL/GenBank/DDBJ whole genome shotgun (WGS) entry which is preliminary data.</text>
</comment>
<dbReference type="Gene3D" id="1.10.443.10">
    <property type="entry name" value="Intergrase catalytic core"/>
    <property type="match status" value="1"/>
</dbReference>
<feature type="domain" description="Core-binding (CB)" evidence="6">
    <location>
        <begin position="8"/>
        <end position="93"/>
    </location>
</feature>
<dbReference type="PANTHER" id="PTHR30349">
    <property type="entry name" value="PHAGE INTEGRASE-RELATED"/>
    <property type="match status" value="1"/>
</dbReference>
<dbReference type="SUPFAM" id="SSF56349">
    <property type="entry name" value="DNA breaking-rejoining enzymes"/>
    <property type="match status" value="1"/>
</dbReference>
<reference evidence="7 8" key="1">
    <citation type="submission" date="2018-02" db="EMBL/GenBank/DDBJ databases">
        <title>Complete genome sequencing of Faecalibacterium prausnitzii strains isolated from the human gut.</title>
        <authorList>
            <person name="Fitzgerald B.C."/>
            <person name="Shkoporov A.N."/>
            <person name="Ross P.R."/>
            <person name="Hill C."/>
        </authorList>
    </citation>
    <scope>NUCLEOTIDE SEQUENCE [LARGE SCALE GENOMIC DNA]</scope>
    <source>
        <strain evidence="7 8">APC923/51-1</strain>
    </source>
</reference>
<dbReference type="InterPro" id="IPR050090">
    <property type="entry name" value="Tyrosine_recombinase_XerCD"/>
</dbReference>
<keyword evidence="3" id="KW-0233">DNA recombination</keyword>
<dbReference type="PANTHER" id="PTHR30349:SF41">
    <property type="entry name" value="INTEGRASE_RECOMBINASE PROTEIN MJ0367-RELATED"/>
    <property type="match status" value="1"/>
</dbReference>
<dbReference type="InterPro" id="IPR013762">
    <property type="entry name" value="Integrase-like_cat_sf"/>
</dbReference>
<dbReference type="InterPro" id="IPR044068">
    <property type="entry name" value="CB"/>
</dbReference>
<dbReference type="PROSITE" id="PS51900">
    <property type="entry name" value="CB"/>
    <property type="match status" value="1"/>
</dbReference>
<evidence type="ECO:0000313" key="7">
    <source>
        <dbReference type="EMBL" id="RAW56723.1"/>
    </source>
</evidence>
<dbReference type="InterPro" id="IPR002104">
    <property type="entry name" value="Integrase_catalytic"/>
</dbReference>